<dbReference type="RefSeq" id="WP_227567993.1">
    <property type="nucleotide sequence ID" value="NZ_CP101988.1"/>
</dbReference>
<feature type="domain" description="Pyrrolo-quinoline quinone repeat" evidence="3">
    <location>
        <begin position="345"/>
        <end position="504"/>
    </location>
</feature>
<sequence>MTRPRPMQPVLLDDEAHEPTASAPPDGGGRALGGGAPPRRWRTARLRWLAAALVVVVGLVGAQQVLDSREQQRLDRLRALPGVLDAVDPALLGELWSMESGGSSTRISVTDGLLEGMVGSDGAQAVRLLDGGTGAEVWSTPLAAVDPHVSNAVAAIGYWQSPVCQTVPDGSLVWCVVSDEYPAFTPDFREWPTPGRTRIVAVDATTGEVVAERATAPGGSTAALGDNLVTCAEADDGAVALQAWDPRADRTAWQSTLPTPPGAPDHEQQPVRTPARAPVACATADDMLAVMDPSHVWLVSEDGQVRRTLSALGPEAWIDRLRGGLWTAVDYSSGSPMTSLLRADGTWGEPVGEQPVLLSVDDGSAPGLCFTSGGGQIRAIDCATTAQRWAQQSFGGASGLLIDGTLYLSTSVDVLAVDAASGEAKWHAQRDATVSMSADEVITDGHQLLMLEEAPSTAGDAADVERLELVALSMADGSESWRTPLESSPSRYGWHSMSELGGRLAITSTENDHFSSTTRVYGHR</sequence>
<proteinExistence type="predicted"/>
<dbReference type="Pfam" id="PF13360">
    <property type="entry name" value="PQQ_2"/>
    <property type="match status" value="1"/>
</dbReference>
<evidence type="ECO:0000259" key="3">
    <source>
        <dbReference type="Pfam" id="PF13360"/>
    </source>
</evidence>
<dbReference type="InterPro" id="IPR015943">
    <property type="entry name" value="WD40/YVTN_repeat-like_dom_sf"/>
</dbReference>
<feature type="region of interest" description="Disordered" evidence="1">
    <location>
        <begin position="250"/>
        <end position="275"/>
    </location>
</feature>
<accession>A0ABY5KZD7</accession>
<feature type="transmembrane region" description="Helical" evidence="2">
    <location>
        <begin position="48"/>
        <end position="66"/>
    </location>
</feature>
<dbReference type="InterPro" id="IPR002372">
    <property type="entry name" value="PQQ_rpt_dom"/>
</dbReference>
<keyword evidence="5" id="KW-1185">Reference proteome</keyword>
<dbReference type="Gene3D" id="2.130.10.10">
    <property type="entry name" value="YVTN repeat-like/Quinoprotein amine dehydrogenase"/>
    <property type="match status" value="2"/>
</dbReference>
<keyword evidence="2" id="KW-0472">Membrane</keyword>
<dbReference type="SUPFAM" id="SSF69304">
    <property type="entry name" value="Tricorn protease N-terminal domain"/>
    <property type="match status" value="1"/>
</dbReference>
<protein>
    <submittedName>
        <fullName evidence="4">PQQ-like beta-propeller repeat protein</fullName>
    </submittedName>
</protein>
<organism evidence="4 5">
    <name type="scientific">Cellulomonas chengniuliangii</name>
    <dbReference type="NCBI Taxonomy" id="2968084"/>
    <lineage>
        <taxon>Bacteria</taxon>
        <taxon>Bacillati</taxon>
        <taxon>Actinomycetota</taxon>
        <taxon>Actinomycetes</taxon>
        <taxon>Micrococcales</taxon>
        <taxon>Cellulomonadaceae</taxon>
        <taxon>Cellulomonas</taxon>
    </lineage>
</organism>
<dbReference type="EMBL" id="CP101988">
    <property type="protein sequence ID" value="UUI75887.1"/>
    <property type="molecule type" value="Genomic_DNA"/>
</dbReference>
<dbReference type="Proteomes" id="UP001316189">
    <property type="component" value="Chromosome"/>
</dbReference>
<keyword evidence="2" id="KW-0812">Transmembrane</keyword>
<reference evidence="4 5" key="1">
    <citation type="submission" date="2022-07" db="EMBL/GenBank/DDBJ databases">
        <title>Novel species in genus cellulomonas.</title>
        <authorList>
            <person name="Ye L."/>
        </authorList>
    </citation>
    <scope>NUCLEOTIDE SEQUENCE [LARGE SCALE GENOMIC DNA]</scope>
    <source>
        <strain evidence="5">zg-Y338</strain>
    </source>
</reference>
<dbReference type="PANTHER" id="PTHR34512">
    <property type="entry name" value="CELL SURFACE PROTEIN"/>
    <property type="match status" value="1"/>
</dbReference>
<dbReference type="InterPro" id="IPR011047">
    <property type="entry name" value="Quinoprotein_ADH-like_sf"/>
</dbReference>
<gene>
    <name evidence="4" type="ORF">NP064_02965</name>
</gene>
<feature type="compositionally biased region" description="Gly residues" evidence="1">
    <location>
        <begin position="26"/>
        <end position="36"/>
    </location>
</feature>
<evidence type="ECO:0000313" key="5">
    <source>
        <dbReference type="Proteomes" id="UP001316189"/>
    </source>
</evidence>
<name>A0ABY5KZD7_9CELL</name>
<dbReference type="SUPFAM" id="SSF50998">
    <property type="entry name" value="Quinoprotein alcohol dehydrogenase-like"/>
    <property type="match status" value="1"/>
</dbReference>
<evidence type="ECO:0000256" key="1">
    <source>
        <dbReference type="SAM" id="MobiDB-lite"/>
    </source>
</evidence>
<evidence type="ECO:0000313" key="4">
    <source>
        <dbReference type="EMBL" id="UUI75887.1"/>
    </source>
</evidence>
<feature type="region of interest" description="Disordered" evidence="1">
    <location>
        <begin position="1"/>
        <end position="37"/>
    </location>
</feature>
<evidence type="ECO:0000256" key="2">
    <source>
        <dbReference type="SAM" id="Phobius"/>
    </source>
</evidence>
<dbReference type="PANTHER" id="PTHR34512:SF30">
    <property type="entry name" value="OUTER MEMBRANE PROTEIN ASSEMBLY FACTOR BAMB"/>
    <property type="match status" value="1"/>
</dbReference>
<keyword evidence="2" id="KW-1133">Transmembrane helix</keyword>